<dbReference type="PANTHER" id="PTHR11552:SF147">
    <property type="entry name" value="CHOLINE DEHYDROGENASE, MITOCHONDRIAL"/>
    <property type="match status" value="1"/>
</dbReference>
<organism evidence="7 8">
    <name type="scientific">Sedimentitalea todarodis</name>
    <dbReference type="NCBI Taxonomy" id="1631240"/>
    <lineage>
        <taxon>Bacteria</taxon>
        <taxon>Pseudomonadati</taxon>
        <taxon>Pseudomonadota</taxon>
        <taxon>Alphaproteobacteria</taxon>
        <taxon>Rhodobacterales</taxon>
        <taxon>Paracoccaceae</taxon>
        <taxon>Sedimentitalea</taxon>
    </lineage>
</organism>
<comment type="cofactor">
    <cofactor evidence="1">
        <name>FAD</name>
        <dbReference type="ChEBI" id="CHEBI:57692"/>
    </cofactor>
</comment>
<dbReference type="PANTHER" id="PTHR11552">
    <property type="entry name" value="GLUCOSE-METHANOL-CHOLINE GMC OXIDOREDUCTASE"/>
    <property type="match status" value="1"/>
</dbReference>
<keyword evidence="3" id="KW-0285">Flavoprotein</keyword>
<dbReference type="Proteomes" id="UP001255416">
    <property type="component" value="Unassembled WGS sequence"/>
</dbReference>
<comment type="caution">
    <text evidence="7">The sequence shown here is derived from an EMBL/GenBank/DDBJ whole genome shotgun (WGS) entry which is preliminary data.</text>
</comment>
<sequence length="576" mass="63063">MAQPKIKTIDRNGLKMDRSGRFRFRKLNARRFCTEDYGSVGLEYDYIIVGAGSAGCVLANRLSADGTDRVLLLEAGGWDRDPLIHIPLGWGMIFKERRHDWGYFYEPEDAVDGRAVECARGRVIGGCSSTNAMAYVRGNRGDFARWAKASGMAAWGPESVLPYFKRQESWAGGSDAWRGGVGPLGTQFCAYEDPLVDAFGEAGRSAHGWTDDYNGERQEGFARLQMSIHRGRRASTANAYLRPALKRSNLTVVTGALAERIEIRDARASGVRYRKGNKVVTMQAAKETILTAGVINTPQLLMISGIGDPEDLASHGIRTAVPLRGVGRNLQDHASIILMYDRKEPGPFHSMMRYDRIVPDLARTYLTGNGFSGDVPGGITAFLRSSLATDVPDIQILFTAAPLASWPYMKPFRQPFQDGFATRLVLTRPEARGQVTLRSDDPAEAPRIQQNFLSVDHDWQVVREAFEIARDLAGTSAMAPFIKTETAPGKDCISREAVDAYIRKTAITVHHPAGTCRMGDEADENSVVTPDLLVKGVSGLRIVDASVMPDLPNGNINAAVLMIAERAADLIQGKVA</sequence>
<accession>A0ABU3VL55</accession>
<dbReference type="InterPro" id="IPR000172">
    <property type="entry name" value="GMC_OxRdtase_N"/>
</dbReference>
<evidence type="ECO:0000256" key="3">
    <source>
        <dbReference type="ARBA" id="ARBA00022630"/>
    </source>
</evidence>
<keyword evidence="4" id="KW-0274">FAD</keyword>
<feature type="domain" description="Glucose-methanol-choline oxidoreductase N-terminal" evidence="5">
    <location>
        <begin position="44"/>
        <end position="334"/>
    </location>
</feature>
<evidence type="ECO:0000256" key="2">
    <source>
        <dbReference type="ARBA" id="ARBA00010790"/>
    </source>
</evidence>
<comment type="similarity">
    <text evidence="2">Belongs to the GMC oxidoreductase family.</text>
</comment>
<dbReference type="RefSeq" id="WP_316781978.1">
    <property type="nucleotide sequence ID" value="NZ_JASMWN010000028.1"/>
</dbReference>
<dbReference type="Gene3D" id="3.50.50.60">
    <property type="entry name" value="FAD/NAD(P)-binding domain"/>
    <property type="match status" value="1"/>
</dbReference>
<evidence type="ECO:0000256" key="1">
    <source>
        <dbReference type="ARBA" id="ARBA00001974"/>
    </source>
</evidence>
<dbReference type="SUPFAM" id="SSF51905">
    <property type="entry name" value="FAD/NAD(P)-binding domain"/>
    <property type="match status" value="1"/>
</dbReference>
<gene>
    <name evidence="7" type="ORF">QO231_22950</name>
</gene>
<evidence type="ECO:0000313" key="7">
    <source>
        <dbReference type="EMBL" id="MDU9006700.1"/>
    </source>
</evidence>
<proteinExistence type="inferred from homology"/>
<feature type="domain" description="Glucose-methanol-choline oxidoreductase C-terminal" evidence="6">
    <location>
        <begin position="429"/>
        <end position="564"/>
    </location>
</feature>
<dbReference type="EMBL" id="JASMWN010000028">
    <property type="protein sequence ID" value="MDU9006700.1"/>
    <property type="molecule type" value="Genomic_DNA"/>
</dbReference>
<dbReference type="PIRSF" id="PIRSF000137">
    <property type="entry name" value="Alcohol_oxidase"/>
    <property type="match status" value="1"/>
</dbReference>
<evidence type="ECO:0000313" key="8">
    <source>
        <dbReference type="Proteomes" id="UP001255416"/>
    </source>
</evidence>
<dbReference type="InterPro" id="IPR036188">
    <property type="entry name" value="FAD/NAD-bd_sf"/>
</dbReference>
<evidence type="ECO:0000259" key="6">
    <source>
        <dbReference type="Pfam" id="PF05199"/>
    </source>
</evidence>
<dbReference type="Pfam" id="PF00732">
    <property type="entry name" value="GMC_oxred_N"/>
    <property type="match status" value="1"/>
</dbReference>
<protein>
    <submittedName>
        <fullName evidence="7">GMC family oxidoreductase N-terminal domain-containing protein</fullName>
    </submittedName>
</protein>
<dbReference type="InterPro" id="IPR012132">
    <property type="entry name" value="GMC_OxRdtase"/>
</dbReference>
<dbReference type="SUPFAM" id="SSF54373">
    <property type="entry name" value="FAD-linked reductases, C-terminal domain"/>
    <property type="match status" value="1"/>
</dbReference>
<keyword evidence="8" id="KW-1185">Reference proteome</keyword>
<dbReference type="Gene3D" id="3.30.560.10">
    <property type="entry name" value="Glucose Oxidase, domain 3"/>
    <property type="match status" value="1"/>
</dbReference>
<reference evidence="8" key="1">
    <citation type="submission" date="2023-05" db="EMBL/GenBank/DDBJ databases">
        <title>Sedimentitalea sp. nov. JM2-8.</title>
        <authorList>
            <person name="Huang J."/>
        </authorList>
    </citation>
    <scope>NUCLEOTIDE SEQUENCE [LARGE SCALE GENOMIC DNA]</scope>
    <source>
        <strain evidence="8">KHS03</strain>
    </source>
</reference>
<evidence type="ECO:0000259" key="5">
    <source>
        <dbReference type="Pfam" id="PF00732"/>
    </source>
</evidence>
<dbReference type="InterPro" id="IPR007867">
    <property type="entry name" value="GMC_OxRtase_C"/>
</dbReference>
<name>A0ABU3VL55_9RHOB</name>
<dbReference type="Pfam" id="PF05199">
    <property type="entry name" value="GMC_oxred_C"/>
    <property type="match status" value="1"/>
</dbReference>
<evidence type="ECO:0000256" key="4">
    <source>
        <dbReference type="ARBA" id="ARBA00022827"/>
    </source>
</evidence>